<organism evidence="10 11">
    <name type="scientific">Photobacterium chitinilyticum</name>
    <dbReference type="NCBI Taxonomy" id="2485123"/>
    <lineage>
        <taxon>Bacteria</taxon>
        <taxon>Pseudomonadati</taxon>
        <taxon>Pseudomonadota</taxon>
        <taxon>Gammaproteobacteria</taxon>
        <taxon>Vibrionales</taxon>
        <taxon>Vibrionaceae</taxon>
        <taxon>Photobacterium</taxon>
    </lineage>
</organism>
<keyword evidence="6" id="KW-0676">Redox-active center</keyword>
<dbReference type="InterPro" id="IPR036249">
    <property type="entry name" value="Thioredoxin-like_sf"/>
</dbReference>
<feature type="transmembrane region" description="Helical" evidence="7">
    <location>
        <begin position="277"/>
        <end position="301"/>
    </location>
</feature>
<dbReference type="GO" id="GO:0016020">
    <property type="term" value="C:membrane"/>
    <property type="evidence" value="ECO:0007669"/>
    <property type="project" value="UniProtKB-SubCell"/>
</dbReference>
<evidence type="ECO:0000313" key="11">
    <source>
        <dbReference type="Proteomes" id="UP000287563"/>
    </source>
</evidence>
<dbReference type="EMBL" id="RJLM01000003">
    <property type="protein sequence ID" value="RWX55783.1"/>
    <property type="molecule type" value="Genomic_DNA"/>
</dbReference>
<dbReference type="GO" id="GO:0047134">
    <property type="term" value="F:protein-disulfide reductase [NAD(P)H] activity"/>
    <property type="evidence" value="ECO:0007669"/>
    <property type="project" value="UniProtKB-EC"/>
</dbReference>
<dbReference type="PANTHER" id="PTHR32234">
    <property type="entry name" value="THIOL:DISULFIDE INTERCHANGE PROTEIN DSBD"/>
    <property type="match status" value="1"/>
</dbReference>
<comment type="subcellular location">
    <subcellularLocation>
        <location evidence="1">Membrane</location>
        <topology evidence="1">Multi-pass membrane protein</topology>
    </subcellularLocation>
</comment>
<gene>
    <name evidence="10" type="primary">dsbD</name>
    <name evidence="10" type="ORF">EDI28_10640</name>
</gene>
<feature type="transmembrane region" description="Helical" evidence="7">
    <location>
        <begin position="399"/>
        <end position="416"/>
    </location>
</feature>
<proteinExistence type="predicted"/>
<dbReference type="SUPFAM" id="SSF52833">
    <property type="entry name" value="Thioredoxin-like"/>
    <property type="match status" value="1"/>
</dbReference>
<accession>A0A3S3QQ46</accession>
<dbReference type="Pfam" id="PF13899">
    <property type="entry name" value="Thioredoxin_7"/>
    <property type="match status" value="1"/>
</dbReference>
<comment type="caution">
    <text evidence="10">The sequence shown here is derived from an EMBL/GenBank/DDBJ whole genome shotgun (WGS) entry which is preliminary data.</text>
</comment>
<dbReference type="InterPro" id="IPR003834">
    <property type="entry name" value="Cyt_c_assmbl_TM_dom"/>
</dbReference>
<dbReference type="Pfam" id="PF02683">
    <property type="entry name" value="DsbD_TM"/>
    <property type="match status" value="1"/>
</dbReference>
<keyword evidence="10" id="KW-0560">Oxidoreductase</keyword>
<dbReference type="RefSeq" id="WP_128783807.1">
    <property type="nucleotide sequence ID" value="NZ_JAKJSG010000063.1"/>
</dbReference>
<dbReference type="OrthoDB" id="9811036at2"/>
<reference evidence="10 11" key="1">
    <citation type="submission" date="2018-11" db="EMBL/GenBank/DDBJ databases">
        <title>Photobacterium sp. BEI247 sp. nov., a marine bacterium isolated from Yongle Blue Hole in the South China Sea.</title>
        <authorList>
            <person name="Wang X."/>
        </authorList>
    </citation>
    <scope>NUCLEOTIDE SEQUENCE [LARGE SCALE GENOMIC DNA]</scope>
    <source>
        <strain evidence="11">BEI247</strain>
    </source>
</reference>
<feature type="transmembrane region" description="Helical" evidence="7">
    <location>
        <begin position="422"/>
        <end position="441"/>
    </location>
</feature>
<dbReference type="InterPro" id="IPR028250">
    <property type="entry name" value="DsbDN"/>
</dbReference>
<name>A0A3S3QQ46_9GAMM</name>
<sequence>MKPIICLFSQPVRLVAGILFTLCMSLSVQAGGEKEFLPVEQAFPFSYQLVPNVDGGVLKISFDTAEGYYLYHKRFSFKAGNDSLVLGTPRYSIEAEQKQDPNFGDVKVYHRPLTVSVPFKGQGEAKVRFQGCADDGLCYLPQTKKISLVAAVPSVQTPIKSQSQLSAGSETIPMSLDSSLASDTQGLSDILRNAGLLQALGLFFLLGLGLSLTPCVLPMIPILSSIIGGQGEGMTGWKGFRISLAYVLGMATSYALAGVMTATLGQGINLQVAMQQTWVLAIFAGLFVLLSLSMFGFYELQLPSRIQVALNSQSQRLTGGKILTVFVMGAVSALVVSPCISAPLAGALLYVSTTQDWLLGGATLFTLALGMGVPLVVIGSSGGKFLPRSGPWMVKVKQCFGLMLLAVAILLISRFAAPWVTLGLWALLLIGSAIQFGALEAAQSGWQRTSKSIAFISLIYGVILLVGMLTGADDPLDPLSPLGRGVSVSEAAPTSLFAKITAVTELERRIDNAESLQSVTMVDLYADWCASCKVMDRAVFQDSDVISQIKDFNTLKFDVTANTDEQAAWLSARNLFGPPGLLFFDSRGNEIKPLRVVGELDKQQFLAHIHKISW</sequence>
<evidence type="ECO:0000256" key="5">
    <source>
        <dbReference type="ARBA" id="ARBA00023136"/>
    </source>
</evidence>
<dbReference type="Pfam" id="PF11412">
    <property type="entry name" value="DsbD_N"/>
    <property type="match status" value="1"/>
</dbReference>
<evidence type="ECO:0000259" key="9">
    <source>
        <dbReference type="Pfam" id="PF11412"/>
    </source>
</evidence>
<feature type="transmembrane region" description="Helical" evidence="7">
    <location>
        <begin position="200"/>
        <end position="223"/>
    </location>
</feature>
<evidence type="ECO:0000313" key="10">
    <source>
        <dbReference type="EMBL" id="RWX55783.1"/>
    </source>
</evidence>
<feature type="transmembrane region" description="Helical" evidence="7">
    <location>
        <begin position="453"/>
        <end position="472"/>
    </location>
</feature>
<evidence type="ECO:0000256" key="1">
    <source>
        <dbReference type="ARBA" id="ARBA00004141"/>
    </source>
</evidence>
<dbReference type="Gene3D" id="3.40.30.10">
    <property type="entry name" value="Glutaredoxin"/>
    <property type="match status" value="1"/>
</dbReference>
<evidence type="ECO:0000256" key="2">
    <source>
        <dbReference type="ARBA" id="ARBA00022692"/>
    </source>
</evidence>
<feature type="domain" description="Thiol:disulfide interchange protein DsbD N-terminal" evidence="9">
    <location>
        <begin position="34"/>
        <end position="148"/>
    </location>
</feature>
<dbReference type="AlphaFoldDB" id="A0A3S3QQ46"/>
<dbReference type="EC" id="1.8.1.8" evidence="10"/>
<dbReference type="PROSITE" id="PS00194">
    <property type="entry name" value="THIOREDOXIN_1"/>
    <property type="match status" value="1"/>
</dbReference>
<keyword evidence="11" id="KW-1185">Reference proteome</keyword>
<feature type="transmembrane region" description="Helical" evidence="7">
    <location>
        <begin position="357"/>
        <end position="378"/>
    </location>
</feature>
<keyword evidence="2 7" id="KW-0812">Transmembrane</keyword>
<evidence type="ECO:0000256" key="3">
    <source>
        <dbReference type="ARBA" id="ARBA00022748"/>
    </source>
</evidence>
<dbReference type="GO" id="GO:0045454">
    <property type="term" value="P:cell redox homeostasis"/>
    <property type="evidence" value="ECO:0007669"/>
    <property type="project" value="TreeGrafter"/>
</dbReference>
<dbReference type="GO" id="GO:0017004">
    <property type="term" value="P:cytochrome complex assembly"/>
    <property type="evidence" value="ECO:0007669"/>
    <property type="project" value="UniProtKB-KW"/>
</dbReference>
<keyword evidence="3" id="KW-0201">Cytochrome c-type biogenesis</keyword>
<dbReference type="InterPro" id="IPR035671">
    <property type="entry name" value="DsbD_gamma"/>
</dbReference>
<dbReference type="CDD" id="cd02953">
    <property type="entry name" value="DsbDgamma"/>
    <property type="match status" value="1"/>
</dbReference>
<dbReference type="PANTHER" id="PTHR32234:SF0">
    <property type="entry name" value="THIOL:DISULFIDE INTERCHANGE PROTEIN DSBD"/>
    <property type="match status" value="1"/>
</dbReference>
<evidence type="ECO:0000256" key="6">
    <source>
        <dbReference type="ARBA" id="ARBA00023284"/>
    </source>
</evidence>
<evidence type="ECO:0000256" key="4">
    <source>
        <dbReference type="ARBA" id="ARBA00022989"/>
    </source>
</evidence>
<protein>
    <submittedName>
        <fullName evidence="10">Protein-disulfide reductase DsbD</fullName>
        <ecNumber evidence="10">1.8.1.8</ecNumber>
    </submittedName>
</protein>
<dbReference type="NCBIfam" id="NF001419">
    <property type="entry name" value="PRK00293.1"/>
    <property type="match status" value="1"/>
</dbReference>
<dbReference type="InterPro" id="IPR036929">
    <property type="entry name" value="DsbDN_sf"/>
</dbReference>
<feature type="transmembrane region" description="Helical" evidence="7">
    <location>
        <begin position="322"/>
        <end position="351"/>
    </location>
</feature>
<dbReference type="Gene3D" id="2.60.40.1250">
    <property type="entry name" value="Thiol:disulfide interchange protein DsbD, N-terminal domain"/>
    <property type="match status" value="1"/>
</dbReference>
<keyword evidence="4 7" id="KW-1133">Transmembrane helix</keyword>
<feature type="domain" description="Cytochrome C biogenesis protein transmembrane" evidence="8">
    <location>
        <begin position="198"/>
        <end position="415"/>
    </location>
</feature>
<evidence type="ECO:0000259" key="8">
    <source>
        <dbReference type="Pfam" id="PF02683"/>
    </source>
</evidence>
<dbReference type="Proteomes" id="UP000287563">
    <property type="component" value="Unassembled WGS sequence"/>
</dbReference>
<dbReference type="InterPro" id="IPR017937">
    <property type="entry name" value="Thioredoxin_CS"/>
</dbReference>
<keyword evidence="5 7" id="KW-0472">Membrane</keyword>
<dbReference type="SUPFAM" id="SSF74863">
    <property type="entry name" value="Thiol:disulfide interchange protein DsbD, N-terminal domain (DsbD-alpha)"/>
    <property type="match status" value="1"/>
</dbReference>
<feature type="transmembrane region" description="Helical" evidence="7">
    <location>
        <begin position="244"/>
        <end position="265"/>
    </location>
</feature>
<evidence type="ECO:0000256" key="7">
    <source>
        <dbReference type="SAM" id="Phobius"/>
    </source>
</evidence>